<keyword evidence="2 4" id="KW-0378">Hydrolase</keyword>
<sequence length="80" mass="8656">MILGLVSSGLAEPERPHLVLVMADNQGWAQVGYRGHPFLNTPNLDAMATSGIRFERFYAAAPICSPNSRCLHDSCGIDTP</sequence>
<comment type="caution">
    <text evidence="4">The sequence shown here is derived from an EMBL/GenBank/DDBJ whole genome shotgun (WGS) entry which is preliminary data.</text>
</comment>
<evidence type="ECO:0000256" key="2">
    <source>
        <dbReference type="ARBA" id="ARBA00022801"/>
    </source>
</evidence>
<reference evidence="4" key="1">
    <citation type="submission" date="2021-01" db="EMBL/GenBank/DDBJ databases">
        <title>Modified the classification status of verrucomicrobia.</title>
        <authorList>
            <person name="Feng X."/>
        </authorList>
    </citation>
    <scope>NUCLEOTIDE SEQUENCE</scope>
    <source>
        <strain evidence="4">KCTC 22201</strain>
    </source>
</reference>
<keyword evidence="5" id="KW-1185">Reference proteome</keyword>
<dbReference type="AlphaFoldDB" id="A0A934RG64"/>
<dbReference type="Gene3D" id="3.40.720.10">
    <property type="entry name" value="Alkaline Phosphatase, subunit A"/>
    <property type="match status" value="1"/>
</dbReference>
<organism evidence="4 5">
    <name type="scientific">Haloferula rosea</name>
    <dbReference type="NCBI Taxonomy" id="490093"/>
    <lineage>
        <taxon>Bacteria</taxon>
        <taxon>Pseudomonadati</taxon>
        <taxon>Verrucomicrobiota</taxon>
        <taxon>Verrucomicrobiia</taxon>
        <taxon>Verrucomicrobiales</taxon>
        <taxon>Verrucomicrobiaceae</taxon>
        <taxon>Haloferula</taxon>
    </lineage>
</organism>
<dbReference type="PANTHER" id="PTHR42693">
    <property type="entry name" value="ARYLSULFATASE FAMILY MEMBER"/>
    <property type="match status" value="1"/>
</dbReference>
<feature type="domain" description="Sulfatase N-terminal" evidence="3">
    <location>
        <begin position="16"/>
        <end position="70"/>
    </location>
</feature>
<dbReference type="EMBL" id="JAENII010000023">
    <property type="protein sequence ID" value="MBK1828973.1"/>
    <property type="molecule type" value="Genomic_DNA"/>
</dbReference>
<dbReference type="Pfam" id="PF00884">
    <property type="entry name" value="Sulfatase"/>
    <property type="match status" value="1"/>
</dbReference>
<dbReference type="PANTHER" id="PTHR42693:SF53">
    <property type="entry name" value="ENDO-4-O-SULFATASE"/>
    <property type="match status" value="1"/>
</dbReference>
<name>A0A934RG64_9BACT</name>
<dbReference type="GO" id="GO:0004065">
    <property type="term" value="F:arylsulfatase activity"/>
    <property type="evidence" value="ECO:0007669"/>
    <property type="project" value="TreeGrafter"/>
</dbReference>
<dbReference type="RefSeq" id="WP_234045448.1">
    <property type="nucleotide sequence ID" value="NZ_JAENII010000023.1"/>
</dbReference>
<dbReference type="InterPro" id="IPR050738">
    <property type="entry name" value="Sulfatase"/>
</dbReference>
<dbReference type="InterPro" id="IPR017850">
    <property type="entry name" value="Alkaline_phosphatase_core_sf"/>
</dbReference>
<dbReference type="InterPro" id="IPR000917">
    <property type="entry name" value="Sulfatase_N"/>
</dbReference>
<evidence type="ECO:0000256" key="1">
    <source>
        <dbReference type="ARBA" id="ARBA00008779"/>
    </source>
</evidence>
<comment type="similarity">
    <text evidence="1">Belongs to the sulfatase family.</text>
</comment>
<dbReference type="Proteomes" id="UP000658278">
    <property type="component" value="Unassembled WGS sequence"/>
</dbReference>
<dbReference type="SUPFAM" id="SSF53649">
    <property type="entry name" value="Alkaline phosphatase-like"/>
    <property type="match status" value="1"/>
</dbReference>
<accession>A0A934RG64</accession>
<proteinExistence type="inferred from homology"/>
<gene>
    <name evidence="4" type="ORF">JIN81_18200</name>
</gene>
<evidence type="ECO:0000259" key="3">
    <source>
        <dbReference type="Pfam" id="PF00884"/>
    </source>
</evidence>
<protein>
    <submittedName>
        <fullName evidence="4">Sulfatase-like hydrolase/transferase</fullName>
    </submittedName>
</protein>
<evidence type="ECO:0000313" key="4">
    <source>
        <dbReference type="EMBL" id="MBK1828973.1"/>
    </source>
</evidence>
<evidence type="ECO:0000313" key="5">
    <source>
        <dbReference type="Proteomes" id="UP000658278"/>
    </source>
</evidence>